<keyword evidence="4" id="KW-0479">Metal-binding</keyword>
<keyword evidence="12" id="KW-0238">DNA-binding</keyword>
<dbReference type="InterPro" id="IPR010643">
    <property type="entry name" value="HBB"/>
</dbReference>
<keyword evidence="8 18" id="KW-0347">Helicase</keyword>
<dbReference type="InterPro" id="IPR014001">
    <property type="entry name" value="Helicase_ATP-bd"/>
</dbReference>
<evidence type="ECO:0000313" key="18">
    <source>
        <dbReference type="EMBL" id="AYQ54362.1"/>
    </source>
</evidence>
<dbReference type="Gene3D" id="3.40.50.300">
    <property type="entry name" value="P-loop containing nucleotide triphosphate hydrolases"/>
    <property type="match status" value="2"/>
</dbReference>
<keyword evidence="14" id="KW-0413">Isomerase</keyword>
<evidence type="ECO:0000256" key="14">
    <source>
        <dbReference type="ARBA" id="ARBA00023235"/>
    </source>
</evidence>
<comment type="cofactor">
    <cofactor evidence="1">
        <name>[4Fe-4S] cluster</name>
        <dbReference type="ChEBI" id="CHEBI:49883"/>
    </cofactor>
</comment>
<keyword evidence="5" id="KW-0547">Nucleotide-binding</keyword>
<keyword evidence="3" id="KW-0004">4Fe-4S</keyword>
<comment type="similarity">
    <text evidence="2">Belongs to the helicase family. RAD3/XPD subfamily.</text>
</comment>
<evidence type="ECO:0000259" key="17">
    <source>
        <dbReference type="PROSITE" id="PS51193"/>
    </source>
</evidence>
<keyword evidence="9" id="KW-0067">ATP-binding</keyword>
<evidence type="ECO:0000256" key="8">
    <source>
        <dbReference type="ARBA" id="ARBA00022806"/>
    </source>
</evidence>
<proteinExistence type="inferred from homology"/>
<evidence type="ECO:0000256" key="6">
    <source>
        <dbReference type="ARBA" id="ARBA00022763"/>
    </source>
</evidence>
<dbReference type="SMART" id="SM00488">
    <property type="entry name" value="DEXDc2"/>
    <property type="match status" value="1"/>
</dbReference>
<dbReference type="InterPro" id="IPR045028">
    <property type="entry name" value="DinG/Rad3-like"/>
</dbReference>
<evidence type="ECO:0000256" key="9">
    <source>
        <dbReference type="ARBA" id="ARBA00022840"/>
    </source>
</evidence>
<dbReference type="GO" id="GO:0003677">
    <property type="term" value="F:DNA binding"/>
    <property type="evidence" value="ECO:0007669"/>
    <property type="project" value="UniProtKB-KW"/>
</dbReference>
<dbReference type="GO" id="GO:0016818">
    <property type="term" value="F:hydrolase activity, acting on acid anhydrides, in phosphorus-containing anhydrides"/>
    <property type="evidence" value="ECO:0007669"/>
    <property type="project" value="InterPro"/>
</dbReference>
<dbReference type="Pfam" id="PF06733">
    <property type="entry name" value="DEAD_2"/>
    <property type="match status" value="1"/>
</dbReference>
<evidence type="ECO:0000256" key="12">
    <source>
        <dbReference type="ARBA" id="ARBA00023125"/>
    </source>
</evidence>
<keyword evidence="6" id="KW-0227">DNA damage</keyword>
<dbReference type="Pfam" id="PF06777">
    <property type="entry name" value="HBB"/>
    <property type="match status" value="1"/>
</dbReference>
<evidence type="ECO:0000256" key="15">
    <source>
        <dbReference type="ARBA" id="ARBA00044969"/>
    </source>
</evidence>
<dbReference type="Proteomes" id="UP000273278">
    <property type="component" value="Chromosome"/>
</dbReference>
<dbReference type="EC" id="5.6.2.3" evidence="15"/>
<dbReference type="Gene3D" id="1.10.275.40">
    <property type="match status" value="1"/>
</dbReference>
<protein>
    <recommendedName>
        <fullName evidence="15">DNA 5'-3' helicase</fullName>
        <ecNumber evidence="15">5.6.2.3</ecNumber>
    </recommendedName>
</protein>
<accession>A0A3G3IFQ2</accession>
<dbReference type="RefSeq" id="WP_015504072.1">
    <property type="nucleotide sequence ID" value="NZ_CP017686.1"/>
</dbReference>
<dbReference type="SMART" id="SM00491">
    <property type="entry name" value="HELICc2"/>
    <property type="match status" value="1"/>
</dbReference>
<evidence type="ECO:0000256" key="7">
    <source>
        <dbReference type="ARBA" id="ARBA00022801"/>
    </source>
</evidence>
<feature type="domain" description="Helicase ATP-binding" evidence="17">
    <location>
        <begin position="1"/>
        <end position="270"/>
    </location>
</feature>
<dbReference type="SUPFAM" id="SSF52540">
    <property type="entry name" value="P-loop containing nucleoside triphosphate hydrolases"/>
    <property type="match status" value="1"/>
</dbReference>
<sequence>MNDLFPYPLRPGQDGIIRLIRDSVRGGRCVVLESGTGTGKTSVSLAGALEGISGTARKVVFLTRTKSQQKQVAVEARAIGARTDVICIAVQGRGPATCPMMLSDRDLSDGTSEELSKLCAELKKGTGPAGKCSYFENIGSTEVEACISFIRARHPDPEEFRDFCAARGICPYETVKKLLPYANVVSAPYAFFFIPAIKNHFLQWMGVSDREVVVIVDEAHNLPSYLRDSMTCRCTARSLDLADSEADRNGNPLLVQDISCKDIVQLMRDIMADAQKEYLRRESDMIPPDYLGEEMMVRLGMTSAGVRDLVMRLAEVGISIEESKKAKRKLPRSHLSSLAGFICAWMSFDSYSHVFLVSGGDNPYLEAYCLDPGEAAEPLSTCLSSVSMSGTLSPLKDYAGEMGLEDPVSEVFPSPFPKENLEVFYVNDVSTKFSEINSDDGTYDRLKRYVVDIVGASDRSTAVFFPSYGVMERFVEDKVPDALGREVYFERRGMPQSELMEQISDFLGKEGSVLFAVTGGRVSEGLDFPGRQLELAVIVGIPFAHPSAKQDALIGYCQNRFGNGWDMAVRVPAVRKMRQAIGRLIRSEGDRGMAVILDRRVASLDGLDAKLTSDPVAEVRRFFQSH</sequence>
<dbReference type="SMART" id="SM00487">
    <property type="entry name" value="DEXDc"/>
    <property type="match status" value="1"/>
</dbReference>
<evidence type="ECO:0000256" key="2">
    <source>
        <dbReference type="ARBA" id="ARBA00009146"/>
    </source>
</evidence>
<evidence type="ECO:0000256" key="4">
    <source>
        <dbReference type="ARBA" id="ARBA00022723"/>
    </source>
</evidence>
<keyword evidence="11" id="KW-0411">Iron-sulfur</keyword>
<evidence type="ECO:0000256" key="3">
    <source>
        <dbReference type="ARBA" id="ARBA00022485"/>
    </source>
</evidence>
<evidence type="ECO:0000256" key="5">
    <source>
        <dbReference type="ARBA" id="ARBA00022741"/>
    </source>
</evidence>
<dbReference type="PANTHER" id="PTHR11472">
    <property type="entry name" value="DNA REPAIR DEAD HELICASE RAD3/XP-D SUBFAMILY MEMBER"/>
    <property type="match status" value="1"/>
</dbReference>
<dbReference type="GO" id="GO:0046872">
    <property type="term" value="F:metal ion binding"/>
    <property type="evidence" value="ECO:0007669"/>
    <property type="project" value="UniProtKB-KW"/>
</dbReference>
<dbReference type="GO" id="GO:0005524">
    <property type="term" value="F:ATP binding"/>
    <property type="evidence" value="ECO:0007669"/>
    <property type="project" value="UniProtKB-KW"/>
</dbReference>
<dbReference type="GO" id="GO:0043139">
    <property type="term" value="F:5'-3' DNA helicase activity"/>
    <property type="evidence" value="ECO:0007669"/>
    <property type="project" value="UniProtKB-EC"/>
</dbReference>
<evidence type="ECO:0000256" key="10">
    <source>
        <dbReference type="ARBA" id="ARBA00023004"/>
    </source>
</evidence>
<evidence type="ECO:0000256" key="1">
    <source>
        <dbReference type="ARBA" id="ARBA00001966"/>
    </source>
</evidence>
<evidence type="ECO:0000256" key="13">
    <source>
        <dbReference type="ARBA" id="ARBA00023204"/>
    </source>
</evidence>
<keyword evidence="7" id="KW-0378">Hydrolase</keyword>
<dbReference type="PANTHER" id="PTHR11472:SF34">
    <property type="entry name" value="REGULATOR OF TELOMERE ELONGATION HELICASE 1"/>
    <property type="match status" value="1"/>
</dbReference>
<dbReference type="Pfam" id="PF13307">
    <property type="entry name" value="Helicase_C_2"/>
    <property type="match status" value="1"/>
</dbReference>
<dbReference type="AlphaFoldDB" id="A0A3G3IFQ2"/>
<dbReference type="PROSITE" id="PS51193">
    <property type="entry name" value="HELICASE_ATP_BIND_2"/>
    <property type="match status" value="1"/>
</dbReference>
<organism evidence="18 19">
    <name type="scientific">Methanomethylophilus alvi</name>
    <dbReference type="NCBI Taxonomy" id="1291540"/>
    <lineage>
        <taxon>Archaea</taxon>
        <taxon>Methanobacteriati</taxon>
        <taxon>Thermoplasmatota</taxon>
        <taxon>Thermoplasmata</taxon>
        <taxon>Methanomassiliicoccales</taxon>
        <taxon>Methanomethylophilaceae</taxon>
        <taxon>Methanomethylophilus</taxon>
    </lineage>
</organism>
<reference evidence="18 19" key="1">
    <citation type="submission" date="2016-10" db="EMBL/GenBank/DDBJ databases">
        <title>Complete genome of the TMA-utilizing, human hosted archaeon Methanomethylophilus alvus Gen. nov, sp. nov., strain Mx-05, derived from a pure culture.</title>
        <authorList>
            <person name="Brugere J.-F."/>
            <person name="Ben Hania W."/>
            <person name="Chaudhary P.P."/>
            <person name="Gaci N."/>
            <person name="Borrel G."/>
            <person name="Cao Van Tuat L."/>
            <person name="Fardeau M.-L."/>
            <person name="Harris H.M.B."/>
            <person name="O'Toole P.W."/>
            <person name="Ollivier B."/>
        </authorList>
    </citation>
    <scope>NUCLEOTIDE SEQUENCE [LARGE SCALE GENOMIC DNA]</scope>
    <source>
        <strain evidence="18 19">Mx-05</strain>
    </source>
</reference>
<keyword evidence="13" id="KW-0234">DNA repair</keyword>
<dbReference type="InterPro" id="IPR042493">
    <property type="entry name" value="XPD_DNA_FeS"/>
</dbReference>
<comment type="catalytic activity">
    <reaction evidence="16">
        <text>ATP + H2O = ADP + phosphate + H(+)</text>
        <dbReference type="Rhea" id="RHEA:13065"/>
        <dbReference type="ChEBI" id="CHEBI:15377"/>
        <dbReference type="ChEBI" id="CHEBI:15378"/>
        <dbReference type="ChEBI" id="CHEBI:30616"/>
        <dbReference type="ChEBI" id="CHEBI:43474"/>
        <dbReference type="ChEBI" id="CHEBI:456216"/>
        <dbReference type="EC" id="5.6.2.3"/>
    </reaction>
</comment>
<dbReference type="InterPro" id="IPR006555">
    <property type="entry name" value="ATP-dep_Helicase_C"/>
</dbReference>
<dbReference type="Gene3D" id="1.10.30.20">
    <property type="entry name" value="Bacterial XPD DNA helicase, FeS cluster domain"/>
    <property type="match status" value="1"/>
</dbReference>
<gene>
    <name evidence="18" type="ORF">BKD89_00810</name>
</gene>
<name>A0A3G3IFQ2_9ARCH</name>
<evidence type="ECO:0000313" key="19">
    <source>
        <dbReference type="Proteomes" id="UP000273278"/>
    </source>
</evidence>
<dbReference type="InterPro" id="IPR014013">
    <property type="entry name" value="Helic_SF1/SF2_ATP-bd_DinG/Rad3"/>
</dbReference>
<dbReference type="GO" id="GO:0006281">
    <property type="term" value="P:DNA repair"/>
    <property type="evidence" value="ECO:0007669"/>
    <property type="project" value="UniProtKB-KW"/>
</dbReference>
<evidence type="ECO:0000256" key="11">
    <source>
        <dbReference type="ARBA" id="ARBA00023014"/>
    </source>
</evidence>
<keyword evidence="10" id="KW-0408">Iron</keyword>
<dbReference type="GeneID" id="41320965"/>
<dbReference type="OMA" id="WQTMGIL"/>
<dbReference type="InterPro" id="IPR010614">
    <property type="entry name" value="RAD3-like_helicase_DEAD"/>
</dbReference>
<dbReference type="InterPro" id="IPR006554">
    <property type="entry name" value="Helicase-like_DEXD_c2"/>
</dbReference>
<dbReference type="InterPro" id="IPR027417">
    <property type="entry name" value="P-loop_NTPase"/>
</dbReference>
<dbReference type="GO" id="GO:0051539">
    <property type="term" value="F:4 iron, 4 sulfur cluster binding"/>
    <property type="evidence" value="ECO:0007669"/>
    <property type="project" value="UniProtKB-KW"/>
</dbReference>
<evidence type="ECO:0000256" key="16">
    <source>
        <dbReference type="ARBA" id="ARBA00048954"/>
    </source>
</evidence>
<dbReference type="EMBL" id="CP017686">
    <property type="protein sequence ID" value="AYQ54362.1"/>
    <property type="molecule type" value="Genomic_DNA"/>
</dbReference>